<feature type="compositionally biased region" description="Polar residues" evidence="1">
    <location>
        <begin position="623"/>
        <end position="633"/>
    </location>
</feature>
<accession>A0A6V8MIB2</accession>
<sequence length="1533" mass="163733">MENRYPGGAAGRCLIVLLLFLALAGLGLPARAEVPGIPSARNYCSLPPLAGSGIKPNLLLMIDNSASMYDPAYTNTSTETPTYCLDDTYRDTASYLGYFDADLFYRYDFAGARFQVASEPAGIPGSERCGTARNGYLCVNSVPDESALGISYQRVDNFLARGNFLNWLVMSKLDLEKRALTGGKYDPATGLLSAETRGCQGKRFVKMVDNLPVTFAVRGPIPSEAEYSYQSGRGGLSRIEVYANAYNRDACLSAITAWRDAAGVNALRQAALGCLGDQFDADEIPTKGKVYTEIMTDCYSYLATGSLAPDTNLTTDCQARIEWIYGGNPFDIVRNTGDDVCGRGVFHHLTSYQGIDYTFGYLGSCYDMMRGFTASASCLYRQTLDYCKDLAHPWLTDPSVTANMTGTTLNVPGFILDAGISNLGEVSATLVARIPAAAPPSGLVQKYGGQINFGAMVFNDNGSGSECGDESSPIPCVKHCQYDPAPRRECAQASDCLVGGRDACREDPHLDGGRVISYLNHSPLGDHSPGSGLVAAIDAVNANSWTPWAETFYEAIGYFANRTELRLQGADFDESWPPSQYSCQKNNILMVTDGMSSADRARAVNSYLADAQRSFGGAGGLPVSQTTQNSDQPDSGLPFQGSYNLDDLAWIANHTNINDPSRPIQNNRDFITSYVVYTGLPCGAASSSAYLEDGSCSTSDEGVPEKMMQLVAAKGGGRFLSVQRPADLESALASVFQLIGTGSNSGTDASIVSSGDANGALYLQEQFYPVKSFDGGASSASWLGELQALWYYLDPLLGSSGGASTIREDTGGLLSLDLKRDRVVRFSFDPAAKETRATLSLDADGDGSADAVQPAGYPRAVRVETLESLWRAGLKLWSRDPAGRTIYTQTDGSTLTLLDPDSPDQRALLQAQTPGEAAAIVSFVRGSDADGSRSRSVARSAGGERRVWKLGDIIASTPALQTANGLASYGLTPPRGYADRSYRAFLKGVDYANRGTVYLGANDGMLHAFRLGTLKLTSQPGWPAGQKATLAGADLGEEEWAFVPKNALPYLRYLKEPDYPHLYFVDGSPTLVDASLGDPARCSRAGYWNCPKETETGSNWRTVLIGGMGQGGATRGPSESCSEGGGGTCVKSPRADGGFSAYFALDVTGQRADGSGTPPRLIWEFSPPGLGFATSGPAILKVNALEEGSSGLPDPARNGRWFAVFASGPTGSIDRDLCQLQGTSDQNLKLFVVDLNPVGRLVEGVNYWVIDTGIANAFGGSLSGGGIDADRWDPNSRGFYQDDALYLGYTRKAGDGSWTGGVLRLLTREQLDPAKWVVSRVIDGIGPVTGSIAKLQDRKNNKLWLYFGTGRYFYNRDDLTAGRALFGVQEPCYRPDNTLTPKDGTLCSATPLKLADLYDATSDPVPAGSDTKGWWIGLDPANNGYGSERCTANPSALTAGVVYFPSFKPASDPCRQGTSYLWGVRYDNAGGAPRSGKAVLPLSDASTAELPLSGWSDRGGRRSEALSGKTGNAKLISNSGLKPLKKIIHIQER</sequence>
<comment type="caution">
    <text evidence="2">The sequence shown here is derived from an EMBL/GenBank/DDBJ whole genome shotgun (WGS) entry which is preliminary data.</text>
</comment>
<evidence type="ECO:0000256" key="1">
    <source>
        <dbReference type="SAM" id="MobiDB-lite"/>
    </source>
</evidence>
<reference evidence="3" key="1">
    <citation type="submission" date="2020-06" db="EMBL/GenBank/DDBJ databases">
        <title>Draft genomic sequence of Geomonas sp. Red330.</title>
        <authorList>
            <person name="Itoh H."/>
            <person name="Zhenxing X."/>
            <person name="Ushijima N."/>
            <person name="Masuda Y."/>
            <person name="Shiratori Y."/>
            <person name="Senoo K."/>
        </authorList>
    </citation>
    <scope>NUCLEOTIDE SEQUENCE [LARGE SCALE GENOMIC DNA]</scope>
    <source>
        <strain evidence="3">Red330</strain>
    </source>
</reference>
<organism evidence="2 3">
    <name type="scientific">Geomonas silvestris</name>
    <dbReference type="NCBI Taxonomy" id="2740184"/>
    <lineage>
        <taxon>Bacteria</taxon>
        <taxon>Pseudomonadati</taxon>
        <taxon>Thermodesulfobacteriota</taxon>
        <taxon>Desulfuromonadia</taxon>
        <taxon>Geobacterales</taxon>
        <taxon>Geobacteraceae</taxon>
        <taxon>Geomonas</taxon>
    </lineage>
</organism>
<dbReference type="RefSeq" id="WP_183354355.1">
    <property type="nucleotide sequence ID" value="NZ_BLXX01000004.1"/>
</dbReference>
<evidence type="ECO:0000313" key="2">
    <source>
        <dbReference type="EMBL" id="GFO59533.1"/>
    </source>
</evidence>
<protein>
    <recommendedName>
        <fullName evidence="4">PilC beta-propeller domain-containing protein</fullName>
    </recommendedName>
</protein>
<gene>
    <name evidence="2" type="ORF">GMST_18580</name>
</gene>
<proteinExistence type="predicted"/>
<evidence type="ECO:0008006" key="4">
    <source>
        <dbReference type="Google" id="ProtNLM"/>
    </source>
</evidence>
<keyword evidence="3" id="KW-1185">Reference proteome</keyword>
<dbReference type="Proteomes" id="UP000556026">
    <property type="component" value="Unassembled WGS sequence"/>
</dbReference>
<evidence type="ECO:0000313" key="3">
    <source>
        <dbReference type="Proteomes" id="UP000556026"/>
    </source>
</evidence>
<feature type="region of interest" description="Disordered" evidence="1">
    <location>
        <begin position="618"/>
        <end position="638"/>
    </location>
</feature>
<dbReference type="EMBL" id="BLXX01000004">
    <property type="protein sequence ID" value="GFO59533.1"/>
    <property type="molecule type" value="Genomic_DNA"/>
</dbReference>
<name>A0A6V8MIB2_9BACT</name>